<dbReference type="GO" id="GO:0016279">
    <property type="term" value="F:protein-lysine N-methyltransferase activity"/>
    <property type="evidence" value="ECO:0007669"/>
    <property type="project" value="UniProtKB-UniRule"/>
</dbReference>
<dbReference type="GO" id="GO:0005737">
    <property type="term" value="C:cytoplasm"/>
    <property type="evidence" value="ECO:0007669"/>
    <property type="project" value="UniProtKB-SubCell"/>
</dbReference>
<comment type="similarity">
    <text evidence="5">Belongs to the class I-like SAM-binding methyltransferase superfamily. EFM5 family.</text>
</comment>
<accession>A0ABD0JUV8</accession>
<proteinExistence type="inferred from homology"/>
<keyword evidence="7" id="KW-1185">Reference proteome</keyword>
<dbReference type="PANTHER" id="PTHR13200:SF0">
    <property type="entry name" value="EEF1A LYSINE METHYLTRANSFERASE 1"/>
    <property type="match status" value="1"/>
</dbReference>
<keyword evidence="3 5" id="KW-0489">Methyltransferase</keyword>
<dbReference type="AlphaFoldDB" id="A0ABD0JUV8"/>
<dbReference type="EMBL" id="JACVVK020000315">
    <property type="protein sequence ID" value="KAK7478864.1"/>
    <property type="molecule type" value="Genomic_DNA"/>
</dbReference>
<dbReference type="GO" id="GO:0032259">
    <property type="term" value="P:methylation"/>
    <property type="evidence" value="ECO:0007669"/>
    <property type="project" value="UniProtKB-KW"/>
</dbReference>
<name>A0ABD0JUV8_9CAEN</name>
<comment type="subcellular location">
    <subcellularLocation>
        <location evidence="1 5">Cytoplasm</location>
    </subcellularLocation>
</comment>
<dbReference type="PANTHER" id="PTHR13200">
    <property type="entry name" value="EEF1A LYSINE METHYLTRANSFERASE 1"/>
    <property type="match status" value="1"/>
</dbReference>
<evidence type="ECO:0000313" key="6">
    <source>
        <dbReference type="EMBL" id="KAK7478864.1"/>
    </source>
</evidence>
<gene>
    <name evidence="6" type="ORF">BaRGS_00029845</name>
</gene>
<reference evidence="6 7" key="1">
    <citation type="journal article" date="2023" name="Sci. Data">
        <title>Genome assembly of the Korean intertidal mud-creeper Batillaria attramentaria.</title>
        <authorList>
            <person name="Patra A.K."/>
            <person name="Ho P.T."/>
            <person name="Jun S."/>
            <person name="Lee S.J."/>
            <person name="Kim Y."/>
            <person name="Won Y.J."/>
        </authorList>
    </citation>
    <scope>NUCLEOTIDE SEQUENCE [LARGE SCALE GENOMIC DNA]</scope>
    <source>
        <strain evidence="6">Wonlab-2016</strain>
    </source>
</reference>
<keyword evidence="4 5" id="KW-0808">Transferase</keyword>
<dbReference type="InterPro" id="IPR041370">
    <property type="entry name" value="Mlase_EEF1AKMT1/ZCCHC4"/>
</dbReference>
<dbReference type="EC" id="2.1.1.-" evidence="5"/>
<evidence type="ECO:0000256" key="3">
    <source>
        <dbReference type="ARBA" id="ARBA00022603"/>
    </source>
</evidence>
<evidence type="ECO:0000256" key="4">
    <source>
        <dbReference type="ARBA" id="ARBA00022679"/>
    </source>
</evidence>
<organism evidence="6 7">
    <name type="scientific">Batillaria attramentaria</name>
    <dbReference type="NCBI Taxonomy" id="370345"/>
    <lineage>
        <taxon>Eukaryota</taxon>
        <taxon>Metazoa</taxon>
        <taxon>Spiralia</taxon>
        <taxon>Lophotrochozoa</taxon>
        <taxon>Mollusca</taxon>
        <taxon>Gastropoda</taxon>
        <taxon>Caenogastropoda</taxon>
        <taxon>Sorbeoconcha</taxon>
        <taxon>Cerithioidea</taxon>
        <taxon>Batillariidae</taxon>
        <taxon>Batillaria</taxon>
    </lineage>
</organism>
<protein>
    <recommendedName>
        <fullName evidence="5">Protein-lysine N-methyltransferase BaRGS_00029845</fullName>
        <ecNumber evidence="5">2.1.1.-</ecNumber>
    </recommendedName>
</protein>
<dbReference type="HAMAP" id="MF_03187">
    <property type="entry name" value="Methyltr_EFM5"/>
    <property type="match status" value="1"/>
</dbReference>
<evidence type="ECO:0000256" key="1">
    <source>
        <dbReference type="ARBA" id="ARBA00004496"/>
    </source>
</evidence>
<evidence type="ECO:0000256" key="5">
    <source>
        <dbReference type="HAMAP-Rule" id="MF_03187"/>
    </source>
</evidence>
<dbReference type="Proteomes" id="UP001519460">
    <property type="component" value="Unassembled WGS sequence"/>
</dbReference>
<keyword evidence="2 5" id="KW-0963">Cytoplasm</keyword>
<comment type="function">
    <text evidence="5">S-adenosyl-L-methionine-dependent protein-lysine N-methyltransferase that methylates elongation factor 1-alpha.</text>
</comment>
<dbReference type="PROSITE" id="PS00092">
    <property type="entry name" value="N6_MTASE"/>
    <property type="match status" value="1"/>
</dbReference>
<dbReference type="InterPro" id="IPR019369">
    <property type="entry name" value="Efm5/EEF1AKMT1"/>
</dbReference>
<comment type="caution">
    <text evidence="6">The sequence shown here is derived from an EMBL/GenBank/DDBJ whole genome shotgun (WGS) entry which is preliminary data.</text>
</comment>
<evidence type="ECO:0000313" key="7">
    <source>
        <dbReference type="Proteomes" id="UP001519460"/>
    </source>
</evidence>
<dbReference type="Pfam" id="PF10237">
    <property type="entry name" value="N6-adenineMlase"/>
    <property type="match status" value="1"/>
</dbReference>
<evidence type="ECO:0000256" key="2">
    <source>
        <dbReference type="ARBA" id="ARBA00022490"/>
    </source>
</evidence>
<sequence>MSESDDDAPQLSAHAMAALQEFYQEQATAERNLEEALSGNVENFCPQEDWQLSQFWYDEETASRLAREALNVAGATGRIACVSSPTAYKKIKELKPDGVQVYCLEYDERFKAFGEDFVFYNYNEPVKLPQELKNSCDVVLADPPFLAEECLCKTAITIRYLMKDKVILCTGFVMKDLAERLLGVQPRKFQPKHANGLQNEFRCFTNYDSDLLDQEN</sequence>
<dbReference type="InterPro" id="IPR002052">
    <property type="entry name" value="DNA_methylase_N6_adenine_CS"/>
</dbReference>